<gene>
    <name evidence="2" type="ORF">I7412_02590</name>
</gene>
<keyword evidence="3" id="KW-1185">Reference proteome</keyword>
<name>A0A937RAE6_9ACTN</name>
<accession>A0A937RAE6</accession>
<feature type="domain" description="Plasmid pRiA4b Orf3-like" evidence="1">
    <location>
        <begin position="13"/>
        <end position="139"/>
    </location>
</feature>
<evidence type="ECO:0000259" key="1">
    <source>
        <dbReference type="Pfam" id="PF07929"/>
    </source>
</evidence>
<protein>
    <submittedName>
        <fullName evidence="2">Plasmid pRiA4b ORF-3 family protein</fullName>
    </submittedName>
</protein>
<dbReference type="Pfam" id="PF07929">
    <property type="entry name" value="PRiA4_ORF3"/>
    <property type="match status" value="1"/>
</dbReference>
<evidence type="ECO:0000313" key="3">
    <source>
        <dbReference type="Proteomes" id="UP000604475"/>
    </source>
</evidence>
<dbReference type="EMBL" id="JAEACQ010000123">
    <property type="protein sequence ID" value="MBL7626082.1"/>
    <property type="molecule type" value="Genomic_DNA"/>
</dbReference>
<dbReference type="Proteomes" id="UP000604475">
    <property type="component" value="Unassembled WGS sequence"/>
</dbReference>
<comment type="caution">
    <text evidence="2">The sequence shown here is derived from an EMBL/GenBank/DDBJ whole genome shotgun (WGS) entry which is preliminary data.</text>
</comment>
<dbReference type="PANTHER" id="PTHR41878">
    <property type="entry name" value="LEXA REPRESSOR-RELATED"/>
    <property type="match status" value="1"/>
</dbReference>
<dbReference type="SUPFAM" id="SSF159941">
    <property type="entry name" value="MM3350-like"/>
    <property type="match status" value="1"/>
</dbReference>
<dbReference type="RefSeq" id="WP_203002915.1">
    <property type="nucleotide sequence ID" value="NZ_JADWYU010000102.1"/>
</dbReference>
<dbReference type="InterPro" id="IPR024047">
    <property type="entry name" value="MM3350-like_sf"/>
</dbReference>
<evidence type="ECO:0000313" key="2">
    <source>
        <dbReference type="EMBL" id="MBL7626082.1"/>
    </source>
</evidence>
<reference evidence="2" key="1">
    <citation type="submission" date="2020-12" db="EMBL/GenBank/DDBJ databases">
        <title>Genomic characterization of non-nitrogen-fixing Frankia strains.</title>
        <authorList>
            <person name="Carlos-Shanley C."/>
            <person name="Guerra T."/>
            <person name="Hahn D."/>
        </authorList>
    </citation>
    <scope>NUCLEOTIDE SEQUENCE</scope>
    <source>
        <strain evidence="2">CN6</strain>
    </source>
</reference>
<dbReference type="AlphaFoldDB" id="A0A937RAE6"/>
<dbReference type="PANTHER" id="PTHR41878:SF1">
    <property type="entry name" value="TNPR PROTEIN"/>
    <property type="match status" value="1"/>
</dbReference>
<proteinExistence type="predicted"/>
<dbReference type="InterPro" id="IPR012912">
    <property type="entry name" value="Plasmid_pRiA4b_Orf3-like"/>
</dbReference>
<sequence length="207" mass="22654">MASDAQAPAPSSVYQLRVVLAGISPLIWRRLLVTDQTSVAEHLHRFTIHGVGYGIARPGTAGFAHDARRVLLADFGFRVGERFVYEYDFFDAWRHDLRVEKILPADPGRRYPVCVDGARTAPPEDCGGPAAFLALRQTYSTYAVATRMADLLAPLLTADGDDLVGEHLAGRREELATLLAWSRIDHFDRAAVNHALHTDPALGGSPP</sequence>
<dbReference type="Gene3D" id="3.10.290.30">
    <property type="entry name" value="MM3350-like"/>
    <property type="match status" value="1"/>
</dbReference>
<organism evidence="2 3">
    <name type="scientific">Frankia nepalensis</name>
    <dbReference type="NCBI Taxonomy" id="1836974"/>
    <lineage>
        <taxon>Bacteria</taxon>
        <taxon>Bacillati</taxon>
        <taxon>Actinomycetota</taxon>
        <taxon>Actinomycetes</taxon>
        <taxon>Frankiales</taxon>
        <taxon>Frankiaceae</taxon>
        <taxon>Frankia</taxon>
    </lineage>
</organism>